<protein>
    <submittedName>
        <fullName evidence="1">Uncharacterized protein</fullName>
    </submittedName>
</protein>
<organism evidence="1">
    <name type="scientific">uncultured Caudovirales phage</name>
    <dbReference type="NCBI Taxonomy" id="2100421"/>
    <lineage>
        <taxon>Viruses</taxon>
        <taxon>Duplodnaviria</taxon>
        <taxon>Heunggongvirae</taxon>
        <taxon>Uroviricota</taxon>
        <taxon>Caudoviricetes</taxon>
        <taxon>Peduoviridae</taxon>
        <taxon>Maltschvirus</taxon>
        <taxon>Maltschvirus maltsch</taxon>
    </lineage>
</organism>
<reference evidence="1" key="1">
    <citation type="submission" date="2020-05" db="EMBL/GenBank/DDBJ databases">
        <authorList>
            <person name="Chiriac C."/>
            <person name="Salcher M."/>
            <person name="Ghai R."/>
            <person name="Kavagutti S V."/>
        </authorList>
    </citation>
    <scope>NUCLEOTIDE SEQUENCE</scope>
</reference>
<accession>A0A6J5T9R2</accession>
<evidence type="ECO:0000313" key="1">
    <source>
        <dbReference type="EMBL" id="CAB4241301.1"/>
    </source>
</evidence>
<proteinExistence type="predicted"/>
<gene>
    <name evidence="1" type="ORF">UFOVP60_8</name>
</gene>
<sequence length="191" mass="21152">MLPGDLLVGGPSSHQLPPDDLPYDRLLDFEQGGAAISDPSKGLLGYIWSCRAVGDSIQIRRGSDAWAELLTFTAPYEIAFTFDQNMRPLVAIATRAKALSLYWYDPVVGAYTVTALGTGRCPRMALDDKRPFSNQYSDAILGYVKGNNLVYRQQRDRFLTEYHAMANVPGHAKLKQLGMCSNLRVQFTVSS</sequence>
<dbReference type="EMBL" id="LR797821">
    <property type="protein sequence ID" value="CAB4241301.1"/>
    <property type="molecule type" value="Genomic_DNA"/>
</dbReference>
<name>A0A6J5T9R2_9CAUD</name>